<dbReference type="EMBL" id="LT594509">
    <property type="protein sequence ID" value="SBT75776.1"/>
    <property type="molecule type" value="Genomic_DNA"/>
</dbReference>
<feature type="compositionally biased region" description="Low complexity" evidence="2">
    <location>
        <begin position="1148"/>
        <end position="1157"/>
    </location>
</feature>
<feature type="region of interest" description="Disordered" evidence="2">
    <location>
        <begin position="964"/>
        <end position="1014"/>
    </location>
</feature>
<evidence type="ECO:0000256" key="1">
    <source>
        <dbReference type="SAM" id="Coils"/>
    </source>
</evidence>
<feature type="compositionally biased region" description="Polar residues" evidence="2">
    <location>
        <begin position="1664"/>
        <end position="1682"/>
    </location>
</feature>
<keyword evidence="1" id="KW-0175">Coiled coil</keyword>
<feature type="region of interest" description="Disordered" evidence="2">
    <location>
        <begin position="899"/>
        <end position="936"/>
    </location>
</feature>
<feature type="region of interest" description="Disordered" evidence="2">
    <location>
        <begin position="1282"/>
        <end position="1309"/>
    </location>
</feature>
<feature type="compositionally biased region" description="Low complexity" evidence="2">
    <location>
        <begin position="981"/>
        <end position="997"/>
    </location>
</feature>
<feature type="region of interest" description="Disordered" evidence="2">
    <location>
        <begin position="794"/>
        <end position="828"/>
    </location>
</feature>
<feature type="coiled-coil region" evidence="1">
    <location>
        <begin position="2836"/>
        <end position="2863"/>
    </location>
</feature>
<dbReference type="VEuPathDB" id="PlasmoDB:POWCR01_050006800"/>
<evidence type="ECO:0000256" key="2">
    <source>
        <dbReference type="SAM" id="MobiDB-lite"/>
    </source>
</evidence>
<proteinExistence type="predicted"/>
<feature type="compositionally biased region" description="Acidic residues" evidence="2">
    <location>
        <begin position="1042"/>
        <end position="1056"/>
    </location>
</feature>
<dbReference type="VEuPathDB" id="PlasmoDB:PocGH01_05011400"/>
<organism evidence="3 4">
    <name type="scientific">Plasmodium ovale</name>
    <name type="common">malaria parasite P. ovale</name>
    <dbReference type="NCBI Taxonomy" id="36330"/>
    <lineage>
        <taxon>Eukaryota</taxon>
        <taxon>Sar</taxon>
        <taxon>Alveolata</taxon>
        <taxon>Apicomplexa</taxon>
        <taxon>Aconoidasida</taxon>
        <taxon>Haemosporida</taxon>
        <taxon>Plasmodiidae</taxon>
        <taxon>Plasmodium</taxon>
        <taxon>Plasmodium (Plasmodium)</taxon>
    </lineage>
</organism>
<dbReference type="Proteomes" id="UP000243200">
    <property type="component" value="Chromosome 5"/>
</dbReference>
<sequence>MKALHSSNSNRSFLSTIKYVKKKNIKRDCTMKEKKKWKKEEHKRLLLIRKYYTPFCTYHIFPRKNNIKLKDEKRRKVSIKNKNMFENDTYAIKYVYQKKWNNKCVHLLCSTKKDSRKKKDNRNISYAENIRMTFYNKPNKGRYNFGENKLCMVNSLKGNPFIDTSNFSENVQKKNSIATFMEEIKIQDNQSNFKKEQEKKNAHYNKKSMYKNGQSLNVYEENRYYDIAPCKNMYPQNCGKHLLVKKKGENRVNDKSNLHINGNVPHHLKKLQYNERTSYNCSSEGSNYAKNKEHTKYGRIQRDKRKLNKLSKEDHHAGRNVKIVVTSTNHNKLNNVNIGFKKEKKRNITENYDVNLNDEKSYINEVLLTNNLIRNRNVINLNHISVENYPVSKCIKPRNKKETTNYHIKNKKSENRKRGGGQKRKYSQLNNKNFFVNKKRLTEHMINNAVPLRKTKKVQIFNEENYTSHNCLFVPKCTEHHQNDFKGIYHSIKTKLESNEKRKHTHGCNVQIGNNYKMLKSIKNSFPVLPSEKWEHNEDKSESQNYIIEKMNFHKECTIPSNGLKNMKEEKTTTEKKNTHNKSIKNGVKKTNLTMEPILDEKILKNSNKRKGKITDDNNINEKQNVPTQLKKDVIFSSFKESITSIMNGKNDDEKSDGRIIKRQNDLIKKEQNENGPKKKTFQTVHPDNLKKKGITKQMVVKKNEKQKNYSTDHKEKPTSKVNMMCKTSEKKQKSKALYIPPPTGDVNFKKTPELNVKPGIHLSEFHNSKTVVQNGKDSIQNGSLSKDVIINQLGNTDRRNEGNASNKKHEKETKRIGDLKNDKDGYTHNTRTRQLSIVSRNISPNTQVSKIENTKTGFHLNKCVNSQVGETNKKGITNIVEKKTNKEVIKMKKKVQEYLGKRKDTRKQEPKRKEAQEDEKNNSAHTPHFRENDNNIQIGLNLKKCKKKIKDNIYCKEENYDNNVHTKDQKSNSIKTEYASSISSPINNSSDDNNNICKKRKPGESGKKLDQPKSQESLLYELINTNDNRNRIKSFLKKSEEVEETDEEEEEEEEEEKKGNKKEESALTTSKLIQNGKNVCPTNDENKNENKTMYTQIREKVCAANTRKNAQKSGVIRAIAHRGKTANTMKIKRVELATPPDCNSTEGWNNKNTNGKGKQRERAKKMVQPKSQESLLYELINTNDNKKRIKSFLKKSEEAEVAEVVEEEEEAKEVEKIKRDHNEENTFPTNDLIKNEEKKKFSESFVHISIIMKQNKFSNQTTQNERDVCSQKKNIGDKLSRKRHNWKGGNGDVREKKNEMKINKGKHAKGDDSLLHDLIDKSYNKINIKNFVEQFKKYERSICESKDKFKNYEKEKEVNNNTQNDNLCKNTIEFDELPKCNNGEKTQISKTSPLSNTNSAKGGLRKVEIKAQTKEQNAKDCKKICGQRVPPSIFLTNRADKCKDQNIMENAFIRSQNKKEAAEKNDNTQNNQIERKKKYVLKGQKGTNGKEKNNKVRYYTNKISSLNNTSKKIEDCKKKQKIIPKKEEMIKPNLFLLNNKPKQNHCLKMVTPLRKKHANDKEKDETKKIIPIKNLPTIRRRISGLKHPVEFIHLISTPQGVIQKKPIPKEAIQKEAIRKEAIRKEAIRKEAIQKKAIQKESIQKEATPTRKDNFHNSQKKDIPSNNVQKITDVTTPSNNSVTEKKGKETLTYEQKIVGKNYLKNFLKYVKEGKKSRKNSKKEGKKIKIRRNIDIVKKKNLSITTKNYTKRKMKKLQKEKKNNKKYVTQIIVNVMNGKRHTEKDIKIDNNIDGNDHFPKILTVCCPKRQPNEKSSQQKGKLIAELKKDNALILQQKKDKTILRNLKQNIPFHITRNKIFQKLDNVAKEKKKEHSLVSYTLKRYVNEIWGKYMKIVQIKIKERETIKIFFNHVSKTKLNEEQIEKVRFYHKPKGGTIRKIQNYDTVKRGNNCTISKCLGKKNIILKIVYNKTVTYTVEKETVVEKYYFSKKDTDTQNTQQILFVKKYLRKKNFNLKKTYKLITHLEIKQPSQFKKKKLIREKKTYPSVLAYFWGGYPKEWEKYVYNEKEEKQFKINTLKKVYSEIGIKKELKSIQVLHTKVLLQEVIIEITYEGYAKRYINPKKTISRFAKLSVTVMWKIITRGSAWQTWKQLSEVITIRNGNKYHFGKYVEKNRKITIVFKRENLKKRNVNIVTKKIIANPTCSLVLDNTITRIVKEMRKKQLKKKKQSANSLGKIHLKEKWKKVLSNEMGKTIEEISLGEMKKKDFISECICDVKKNMLMIEDLKIKDTYIMKSVQWQANYAQTNLKEIKNDILVVKYLKYRTFNLEESTLMIEDLTGESPRGNINAPEKGMLGNVSIVETGNTANAATSNRAYGIAANTKEQITTDIEKEIITIKHLINEILLEMKNGAAKDLKIKKRKSTKREKPYLKKLSGNIDIREFPMEYLTHSKEHMLAPQIKEETNITEEIHNIKLHGIKKEQRNEKLKNDIVKKITDELSDETTNVAIITQGKREKSLGEIKKEGLTDEVTNDTLTVEYIDGNMNEIVKENTLDEVTNTLMIDDFDEENKSHILNYDASDNPTKDIPLVPELEVNTNAIIKGNVMEDAHVEAVDKVVGDSSMVAELEDAYMNGREMGEELGDIASVLMVKNFKTEGKKIKRNSIGQEIKKLIEMVNELKTEYIKEMERERLKEDMNNEMVIIHNLENEMYCEIKKGNLVEKFTKREKEEENDERNMIKDESKQNLTPIENSPLQTKNEKGIMMLEDLKNDNVEETNDMVTVVENKKVMMIKNREKDTFYKSKMEKIKNEKNLQKKKFREERIKIKFNVMDIFKGTNLEGTKVEKKSKRKKKQNLKEIVKNILNEETMIRILKGKVTKRGEPEQRKTIDIEAKLGKVQKGGTTGVEIHGETTSGEIHNVGTTTEEIHNVGTITEEIHNVGTIAEEIHNVGTITEEIHNVGTIAEEIHNVGTATEEIHNVDITAEEIHNVDITAEEIHNVDSLNERAHTVEAKRNWSETIRRIKVYEDKREKECVVSEGGAEEKGIQDDNKNEYSREGVEKDEKIKKLMRCKLVTLNESLAKKRAFVNAQKSMKKKLNDDFFCSCE</sequence>
<feature type="region of interest" description="Disordered" evidence="2">
    <location>
        <begin position="1040"/>
        <end position="1088"/>
    </location>
</feature>
<feature type="compositionally biased region" description="Basic residues" evidence="2">
    <location>
        <begin position="1158"/>
        <end position="1168"/>
    </location>
</feature>
<feature type="coiled-coil region" evidence="1">
    <location>
        <begin position="1195"/>
        <end position="1225"/>
    </location>
</feature>
<feature type="region of interest" description="Disordered" evidence="2">
    <location>
        <begin position="1639"/>
        <end position="1683"/>
    </location>
</feature>
<feature type="region of interest" description="Disordered" evidence="2">
    <location>
        <begin position="1384"/>
        <end position="1403"/>
    </location>
</feature>
<reference evidence="3 4" key="1">
    <citation type="submission" date="2016-06" db="EMBL/GenBank/DDBJ databases">
        <authorList>
            <consortium name="Pathogen Informatics"/>
        </authorList>
    </citation>
    <scope>NUCLEOTIDE SEQUENCE [LARGE SCALE GENOMIC DNA]</scope>
    <source>
        <strain evidence="3">PowCR01</strain>
    </source>
</reference>
<feature type="compositionally biased region" description="Basic and acidic residues" evidence="2">
    <location>
        <begin position="1003"/>
        <end position="1014"/>
    </location>
</feature>
<feature type="region of interest" description="Disordered" evidence="2">
    <location>
        <begin position="408"/>
        <end position="429"/>
    </location>
</feature>
<feature type="compositionally biased region" description="Basic and acidic residues" evidence="2">
    <location>
        <begin position="1639"/>
        <end position="1663"/>
    </location>
</feature>
<feature type="compositionally biased region" description="Basic and acidic residues" evidence="2">
    <location>
        <begin position="1057"/>
        <end position="1066"/>
    </location>
</feature>
<feature type="compositionally biased region" description="Basic and acidic residues" evidence="2">
    <location>
        <begin position="797"/>
        <end position="827"/>
    </location>
</feature>
<feature type="compositionally biased region" description="Basic and acidic residues" evidence="2">
    <location>
        <begin position="1293"/>
        <end position="1309"/>
    </location>
</feature>
<evidence type="ECO:0000313" key="4">
    <source>
        <dbReference type="Proteomes" id="UP000243200"/>
    </source>
</evidence>
<feature type="coiled-coil region" evidence="1">
    <location>
        <begin position="2660"/>
        <end position="2707"/>
    </location>
</feature>
<evidence type="ECO:0000313" key="3">
    <source>
        <dbReference type="EMBL" id="SBT75776.1"/>
    </source>
</evidence>
<name>A0A1C3KP47_PLAOA</name>
<feature type="compositionally biased region" description="Basic and acidic residues" evidence="2">
    <location>
        <begin position="899"/>
        <end position="934"/>
    </location>
</feature>
<feature type="compositionally biased region" description="Polar residues" evidence="2">
    <location>
        <begin position="1067"/>
        <end position="1084"/>
    </location>
</feature>
<feature type="compositionally biased region" description="Polar residues" evidence="2">
    <location>
        <begin position="1384"/>
        <end position="1401"/>
    </location>
</feature>
<dbReference type="OrthoDB" id="372206at2759"/>
<accession>A0A1C3KP47</accession>
<feature type="region of interest" description="Disordered" evidence="2">
    <location>
        <begin position="1139"/>
        <end position="1171"/>
    </location>
</feature>
<protein>
    <submittedName>
        <fullName evidence="3">Uncharacterized protein</fullName>
    </submittedName>
</protein>
<gene>
    <name evidence="3" type="primary">PowCR01_050006800</name>
    <name evidence="3" type="ORF">POWCR01_050006800</name>
</gene>